<dbReference type="AlphaFoldDB" id="A0AAI9DBA4"/>
<dbReference type="EMBL" id="ABMABF030000005">
    <property type="protein sequence ID" value="EMJ5133933.1"/>
    <property type="molecule type" value="Genomic_DNA"/>
</dbReference>
<name>A0AAI9DBA4_PROST</name>
<sequence>MKLEFKSVTALPEIDKSLKLPNVVVSMYMNSDDCNDELEIRFHIDDIENKTIREIHKKAEEKFIERLKLLRK</sequence>
<protein>
    <submittedName>
        <fullName evidence="1">Uncharacterized protein</fullName>
    </submittedName>
</protein>
<comment type="caution">
    <text evidence="1">The sequence shown here is derived from an EMBL/GenBank/DDBJ whole genome shotgun (WGS) entry which is preliminary data.</text>
</comment>
<accession>A0AAI9DBA4</accession>
<gene>
    <name evidence="1" type="ORF">RG298_001643</name>
</gene>
<proteinExistence type="predicted"/>
<reference evidence="1" key="1">
    <citation type="submission" date="2024-02" db="EMBL/GenBank/DDBJ databases">
        <authorList>
            <consortium name="Clinical and Environmental Microbiology Branch: Whole genome sequencing antimicrobial resistance pathogens in the healthcare setting"/>
        </authorList>
    </citation>
    <scope>NUCLEOTIDE SEQUENCE</scope>
    <source>
        <strain evidence="1">2021GO-0154</strain>
    </source>
</reference>
<organism evidence="1">
    <name type="scientific">Providencia stuartii</name>
    <dbReference type="NCBI Taxonomy" id="588"/>
    <lineage>
        <taxon>Bacteria</taxon>
        <taxon>Pseudomonadati</taxon>
        <taxon>Pseudomonadota</taxon>
        <taxon>Gammaproteobacteria</taxon>
        <taxon>Enterobacterales</taxon>
        <taxon>Morganellaceae</taxon>
        <taxon>Providencia</taxon>
    </lineage>
</organism>
<evidence type="ECO:0000313" key="1">
    <source>
        <dbReference type="EMBL" id="EMJ5133933.1"/>
    </source>
</evidence>